<evidence type="ECO:0000313" key="3">
    <source>
        <dbReference type="Proteomes" id="UP000590740"/>
    </source>
</evidence>
<evidence type="ECO:0000313" key="2">
    <source>
        <dbReference type="EMBL" id="MBB5033374.1"/>
    </source>
</evidence>
<dbReference type="InterPro" id="IPR013424">
    <property type="entry name" value="Ice-binding_C"/>
</dbReference>
<dbReference type="Proteomes" id="UP000590740">
    <property type="component" value="Unassembled WGS sequence"/>
</dbReference>
<evidence type="ECO:0000256" key="1">
    <source>
        <dbReference type="SAM" id="SignalP"/>
    </source>
</evidence>
<evidence type="ECO:0008006" key="4">
    <source>
        <dbReference type="Google" id="ProtNLM"/>
    </source>
</evidence>
<keyword evidence="1" id="KW-0732">Signal</keyword>
<protein>
    <recommendedName>
        <fullName evidence="4">PEP-CTERM protein-sorting domain-containing protein</fullName>
    </recommendedName>
</protein>
<accession>A0A7W7YBZ0</accession>
<gene>
    <name evidence="2" type="ORF">HNQ65_002962</name>
</gene>
<dbReference type="AlphaFoldDB" id="A0A7W7YBZ0"/>
<name>A0A7W7YBZ0_9BACT</name>
<organism evidence="2 3">
    <name type="scientific">Prosthecobacter vanneervenii</name>
    <dbReference type="NCBI Taxonomy" id="48466"/>
    <lineage>
        <taxon>Bacteria</taxon>
        <taxon>Pseudomonadati</taxon>
        <taxon>Verrucomicrobiota</taxon>
        <taxon>Verrucomicrobiia</taxon>
        <taxon>Verrucomicrobiales</taxon>
        <taxon>Verrucomicrobiaceae</taxon>
        <taxon>Prosthecobacter</taxon>
    </lineage>
</organism>
<sequence>MKKFLFLVSSALVFAASSHAATINWGAQNTVGLADASGAALAQGSLVRLGYFTITDSAISTAVASGNMSTLTSSWVSVADTTVGTGTGVAGSFTLTSTPSLSGASLGHQIYLWALNAATVGSATQQAIFYEPSTTNSSWNFPGTNLTSTSIDIEQAKASLGGTYLAGSFQTSNAALTALFSAPTGAVQLQSISVAPEPSRMFLIFAGAGAFLIRRRRL</sequence>
<dbReference type="RefSeq" id="WP_184340308.1">
    <property type="nucleotide sequence ID" value="NZ_JACHIG010000006.1"/>
</dbReference>
<dbReference type="EMBL" id="JACHIG010000006">
    <property type="protein sequence ID" value="MBB5033374.1"/>
    <property type="molecule type" value="Genomic_DNA"/>
</dbReference>
<keyword evidence="3" id="KW-1185">Reference proteome</keyword>
<reference evidence="2 3" key="1">
    <citation type="submission" date="2020-08" db="EMBL/GenBank/DDBJ databases">
        <title>Genomic Encyclopedia of Type Strains, Phase IV (KMG-IV): sequencing the most valuable type-strain genomes for metagenomic binning, comparative biology and taxonomic classification.</title>
        <authorList>
            <person name="Goeker M."/>
        </authorList>
    </citation>
    <scope>NUCLEOTIDE SEQUENCE [LARGE SCALE GENOMIC DNA]</scope>
    <source>
        <strain evidence="2 3">DSM 12252</strain>
    </source>
</reference>
<feature type="chain" id="PRO_5031546796" description="PEP-CTERM protein-sorting domain-containing protein" evidence="1">
    <location>
        <begin position="21"/>
        <end position="218"/>
    </location>
</feature>
<feature type="signal peptide" evidence="1">
    <location>
        <begin position="1"/>
        <end position="20"/>
    </location>
</feature>
<proteinExistence type="predicted"/>
<dbReference type="NCBIfam" id="TIGR02595">
    <property type="entry name" value="PEP_CTERM"/>
    <property type="match status" value="1"/>
</dbReference>
<comment type="caution">
    <text evidence="2">The sequence shown here is derived from an EMBL/GenBank/DDBJ whole genome shotgun (WGS) entry which is preliminary data.</text>
</comment>